<comment type="caution">
    <text evidence="1">The sequence shown here is derived from an EMBL/GenBank/DDBJ whole genome shotgun (WGS) entry which is preliminary data.</text>
</comment>
<dbReference type="EMBL" id="JBHSMQ010000001">
    <property type="protein sequence ID" value="MFC5453995.1"/>
    <property type="molecule type" value="Genomic_DNA"/>
</dbReference>
<dbReference type="Gene3D" id="1.10.10.690">
    <property type="entry name" value="YidB-like"/>
    <property type="match status" value="1"/>
</dbReference>
<protein>
    <submittedName>
        <fullName evidence="1">YidB family protein</fullName>
    </submittedName>
</protein>
<evidence type="ECO:0000313" key="2">
    <source>
        <dbReference type="Proteomes" id="UP001596052"/>
    </source>
</evidence>
<gene>
    <name evidence="1" type="ORF">ACFQDI_03925</name>
</gene>
<organism evidence="1 2">
    <name type="scientific">Prosthecobacter fluviatilis</name>
    <dbReference type="NCBI Taxonomy" id="445931"/>
    <lineage>
        <taxon>Bacteria</taxon>
        <taxon>Pseudomonadati</taxon>
        <taxon>Verrucomicrobiota</taxon>
        <taxon>Verrucomicrobiia</taxon>
        <taxon>Verrucomicrobiales</taxon>
        <taxon>Verrucomicrobiaceae</taxon>
        <taxon>Prosthecobacter</taxon>
    </lineage>
</organism>
<dbReference type="RefSeq" id="WP_377163620.1">
    <property type="nucleotide sequence ID" value="NZ_JBHSMQ010000001.1"/>
</dbReference>
<dbReference type="Proteomes" id="UP001596052">
    <property type="component" value="Unassembled WGS sequence"/>
</dbReference>
<keyword evidence="2" id="KW-1185">Reference proteome</keyword>
<name>A0ABW0KL10_9BACT</name>
<proteinExistence type="predicted"/>
<dbReference type="Pfam" id="PF20159">
    <property type="entry name" value="YidB"/>
    <property type="match status" value="1"/>
</dbReference>
<dbReference type="SUPFAM" id="SSF140804">
    <property type="entry name" value="YidB-like"/>
    <property type="match status" value="1"/>
</dbReference>
<dbReference type="InterPro" id="IPR045372">
    <property type="entry name" value="YidB"/>
</dbReference>
<evidence type="ECO:0000313" key="1">
    <source>
        <dbReference type="EMBL" id="MFC5453995.1"/>
    </source>
</evidence>
<reference evidence="2" key="1">
    <citation type="journal article" date="2019" name="Int. J. Syst. Evol. Microbiol.">
        <title>The Global Catalogue of Microorganisms (GCM) 10K type strain sequencing project: providing services to taxonomists for standard genome sequencing and annotation.</title>
        <authorList>
            <consortium name="The Broad Institute Genomics Platform"/>
            <consortium name="The Broad Institute Genome Sequencing Center for Infectious Disease"/>
            <person name="Wu L."/>
            <person name="Ma J."/>
        </authorList>
    </citation>
    <scope>NUCLEOTIDE SEQUENCE [LARGE SCALE GENOMIC DNA]</scope>
    <source>
        <strain evidence="2">CGMCC 4.1469</strain>
    </source>
</reference>
<sequence>MENAGQELRGARWLGQRIATVIPPRPLDFPTRSRTLAASMGLFDSLAKNALGGMLGGQDPAAMLSSLLSEAGGLSGMMSKFQSAGFGEAFSSWVGTGANQPITPEQMQQAIGLDSLQALAAKVGMRDSTVLPLLAQFLPQVIDKLTPQGQIHEDHPTGSQIQSVLTSVISSSFGGLFGGGR</sequence>
<dbReference type="InterPro" id="IPR027405">
    <property type="entry name" value="YidB-like"/>
</dbReference>
<accession>A0ABW0KL10</accession>